<dbReference type="RefSeq" id="WP_114365675.1">
    <property type="nucleotide sequence ID" value="NZ_BHZF01000001.1"/>
</dbReference>
<evidence type="ECO:0000256" key="10">
    <source>
        <dbReference type="PROSITE-ProRule" id="PRU01360"/>
    </source>
</evidence>
<dbReference type="GO" id="GO:0015344">
    <property type="term" value="F:siderophore uptake transmembrane transporter activity"/>
    <property type="evidence" value="ECO:0007669"/>
    <property type="project" value="TreeGrafter"/>
</dbReference>
<dbReference type="InterPro" id="IPR039426">
    <property type="entry name" value="TonB-dep_rcpt-like"/>
</dbReference>
<evidence type="ECO:0000259" key="13">
    <source>
        <dbReference type="Pfam" id="PF07715"/>
    </source>
</evidence>
<evidence type="ECO:0000259" key="12">
    <source>
        <dbReference type="Pfam" id="PF00593"/>
    </source>
</evidence>
<proteinExistence type="inferred from homology"/>
<evidence type="ECO:0000313" key="14">
    <source>
        <dbReference type="EMBL" id="RCX05159.1"/>
    </source>
</evidence>
<evidence type="ECO:0000256" key="6">
    <source>
        <dbReference type="ARBA" id="ARBA00023077"/>
    </source>
</evidence>
<keyword evidence="2 10" id="KW-0813">Transport</keyword>
<dbReference type="Gene3D" id="2.40.170.20">
    <property type="entry name" value="TonB-dependent receptor, beta-barrel domain"/>
    <property type="match status" value="1"/>
</dbReference>
<feature type="domain" description="TonB-dependent receptor-like beta-barrel" evidence="12">
    <location>
        <begin position="295"/>
        <end position="748"/>
    </location>
</feature>
<keyword evidence="5" id="KW-0732">Signal</keyword>
<reference evidence="14 15" key="1">
    <citation type="submission" date="2018-07" db="EMBL/GenBank/DDBJ databases">
        <title>Genomic Encyclopedia of Type Strains, Phase IV (KMG-IV): sequencing the most valuable type-strain genomes for metagenomic binning, comparative biology and taxonomic classification.</title>
        <authorList>
            <person name="Goeker M."/>
        </authorList>
    </citation>
    <scope>NUCLEOTIDE SEQUENCE [LARGE SCALE GENOMIC DNA]</scope>
    <source>
        <strain evidence="14 15">DSM 21410</strain>
    </source>
</reference>
<dbReference type="SUPFAM" id="SSF56935">
    <property type="entry name" value="Porins"/>
    <property type="match status" value="1"/>
</dbReference>
<evidence type="ECO:0000256" key="5">
    <source>
        <dbReference type="ARBA" id="ARBA00022729"/>
    </source>
</evidence>
<evidence type="ECO:0000256" key="3">
    <source>
        <dbReference type="ARBA" id="ARBA00022452"/>
    </source>
</evidence>
<dbReference type="InterPro" id="IPR037066">
    <property type="entry name" value="Plug_dom_sf"/>
</dbReference>
<comment type="similarity">
    <text evidence="10 11">Belongs to the TonB-dependent receptor family.</text>
</comment>
<keyword evidence="3 10" id="KW-1134">Transmembrane beta strand</keyword>
<keyword evidence="7 10" id="KW-0472">Membrane</keyword>
<dbReference type="GO" id="GO:0044718">
    <property type="term" value="P:siderophore transmembrane transport"/>
    <property type="evidence" value="ECO:0007669"/>
    <property type="project" value="TreeGrafter"/>
</dbReference>
<dbReference type="PROSITE" id="PS52016">
    <property type="entry name" value="TONB_DEPENDENT_REC_3"/>
    <property type="match status" value="1"/>
</dbReference>
<comment type="caution">
    <text evidence="14">The sequence shown here is derived from an EMBL/GenBank/DDBJ whole genome shotgun (WGS) entry which is preliminary data.</text>
</comment>
<sequence>MPARLLSFIFLWTTLQLRAQQITYTLYIRDVQGPLAGATVRIFDQQQTAPISGGITDTDGRIALKVPADRARSAEIRMLGYRTEWLTLNPQTTTYHITLREETYSLPNVVITASKAQQRIEETTVSLTVIRPNLVENKNPTDIQQTMNQVPGVNVNDGQANIRSGSGWSYGAGTRVLLLLDNLPLISPDANQVQWTIVPFESLDQMEIIKGASSALYGSSALNGVINVRTRSDYHKRTWVNLFAGGHPIAPRPELRWWTGLQSLGGLQMSLQNKIDDSTNPNRWFGYLISALGQWDEGYQWRSPDNRGRLFFKTHFNRSRHLHYGLNGNISYRRSASPLIWNGEDQALIALDSSITTNAGFTYHIDPWLTFHQFRSTGVLRHEINARLLAIDNQSRDDSTVFDNASQSYLLQYQTQWLSHSGWKITTGLFGLWAVSNSELFVGRHTSRNLAAYIQTDYRLRRFNLSAGTRYEHFLLDNRSQARPVFRFGANYQAAPYTHLFASWGQGFRFPSMAEAFTRTNVGTVNIFPNPRLNPEYGNTYELGLKQLLSAGQHLKMQLEFALYRMDFDDMIEFTFSRWDTTGGFAQIQRQLGFKSVNIGPVRIQGFELTATGLYSHSHHQIQFLAGYAYSDPHVRFPDQPFILNDITGQPLKYSDLSTDDSTGTLKYRYRHLLKTDLQYTHTRLGYRAGISIRFNDYMRNLDRVFYQVIPGVQSVHQRLNRGDLLIDLRIGYRWPSGAMANLIIDNLLNREVMIRPAFLGPPMRILLQYQVTLE</sequence>
<dbReference type="PANTHER" id="PTHR30069">
    <property type="entry name" value="TONB-DEPENDENT OUTER MEMBRANE RECEPTOR"/>
    <property type="match status" value="1"/>
</dbReference>
<evidence type="ECO:0000256" key="4">
    <source>
        <dbReference type="ARBA" id="ARBA00022692"/>
    </source>
</evidence>
<evidence type="ECO:0000256" key="11">
    <source>
        <dbReference type="RuleBase" id="RU003357"/>
    </source>
</evidence>
<dbReference type="InterPro" id="IPR036942">
    <property type="entry name" value="Beta-barrel_TonB_sf"/>
</dbReference>
<evidence type="ECO:0000256" key="8">
    <source>
        <dbReference type="ARBA" id="ARBA00023170"/>
    </source>
</evidence>
<evidence type="ECO:0000256" key="7">
    <source>
        <dbReference type="ARBA" id="ARBA00023136"/>
    </source>
</evidence>
<dbReference type="InterPro" id="IPR012910">
    <property type="entry name" value="Plug_dom"/>
</dbReference>
<comment type="subcellular location">
    <subcellularLocation>
        <location evidence="1 10">Cell outer membrane</location>
        <topology evidence="1 10">Multi-pass membrane protein</topology>
    </subcellularLocation>
</comment>
<dbReference type="EMBL" id="QPJS01000001">
    <property type="protein sequence ID" value="RCX05159.1"/>
    <property type="molecule type" value="Genomic_DNA"/>
</dbReference>
<evidence type="ECO:0000256" key="2">
    <source>
        <dbReference type="ARBA" id="ARBA00022448"/>
    </source>
</evidence>
<gene>
    <name evidence="14" type="ORF">DES35_101442</name>
</gene>
<dbReference type="Proteomes" id="UP000253517">
    <property type="component" value="Unassembled WGS sequence"/>
</dbReference>
<protein>
    <submittedName>
        <fullName evidence="14">Iron complex outermembrane receptor protein</fullName>
    </submittedName>
</protein>
<dbReference type="Pfam" id="PF00593">
    <property type="entry name" value="TonB_dep_Rec_b-barrel"/>
    <property type="match status" value="1"/>
</dbReference>
<evidence type="ECO:0000313" key="15">
    <source>
        <dbReference type="Proteomes" id="UP000253517"/>
    </source>
</evidence>
<dbReference type="Gene3D" id="2.170.130.10">
    <property type="entry name" value="TonB-dependent receptor, plug domain"/>
    <property type="match status" value="1"/>
</dbReference>
<name>A0A369A7A4_9FLAO</name>
<evidence type="ECO:0000256" key="1">
    <source>
        <dbReference type="ARBA" id="ARBA00004571"/>
    </source>
</evidence>
<keyword evidence="8 14" id="KW-0675">Receptor</keyword>
<dbReference type="Pfam" id="PF07715">
    <property type="entry name" value="Plug"/>
    <property type="match status" value="1"/>
</dbReference>
<keyword evidence="15" id="KW-1185">Reference proteome</keyword>
<dbReference type="InterPro" id="IPR000531">
    <property type="entry name" value="Beta-barrel_TonB"/>
</dbReference>
<dbReference type="GO" id="GO:0009279">
    <property type="term" value="C:cell outer membrane"/>
    <property type="evidence" value="ECO:0007669"/>
    <property type="project" value="UniProtKB-SubCell"/>
</dbReference>
<keyword evidence="9 10" id="KW-0998">Cell outer membrane</keyword>
<feature type="domain" description="TonB-dependent receptor plug" evidence="13">
    <location>
        <begin position="120"/>
        <end position="225"/>
    </location>
</feature>
<organism evidence="14 15">
    <name type="scientific">Schleiferia thermophila</name>
    <dbReference type="NCBI Taxonomy" id="884107"/>
    <lineage>
        <taxon>Bacteria</taxon>
        <taxon>Pseudomonadati</taxon>
        <taxon>Bacteroidota</taxon>
        <taxon>Flavobacteriia</taxon>
        <taxon>Flavobacteriales</taxon>
        <taxon>Schleiferiaceae</taxon>
        <taxon>Schleiferia</taxon>
    </lineage>
</organism>
<dbReference type="AlphaFoldDB" id="A0A369A7A4"/>
<keyword evidence="6 11" id="KW-0798">TonB box</keyword>
<evidence type="ECO:0000256" key="9">
    <source>
        <dbReference type="ARBA" id="ARBA00023237"/>
    </source>
</evidence>
<accession>A0A369A7A4</accession>
<keyword evidence="4 10" id="KW-0812">Transmembrane</keyword>
<dbReference type="PANTHER" id="PTHR30069:SF29">
    <property type="entry name" value="HEMOGLOBIN AND HEMOGLOBIN-HAPTOGLOBIN-BINDING PROTEIN 1-RELATED"/>
    <property type="match status" value="1"/>
</dbReference>